<sequence length="181" mass="18833">MTSMDDALDAARDHAADFLNAEGRDWRHVALGAAVTVGFALAATVVATRAVPPQARSLTGARRREGPITERPRGPFSLILPAVFSATTLSALRVWNAPARPGRNAAMGLWAVAQAVNAVWLAARPTGRWTQILAAMSSAGLAAAFAHEARKLDPGAAKLAAPTGIGVRLANRAERSLDGPA</sequence>
<dbReference type="STRING" id="588932.DA69_08340"/>
<gene>
    <name evidence="2" type="ORF">DA69_08340</name>
</gene>
<organism evidence="2 3">
    <name type="scientific">Brevundimonas naejangsanensis</name>
    <dbReference type="NCBI Taxonomy" id="588932"/>
    <lineage>
        <taxon>Bacteria</taxon>
        <taxon>Pseudomonadati</taxon>
        <taxon>Pseudomonadota</taxon>
        <taxon>Alphaproteobacteria</taxon>
        <taxon>Caulobacterales</taxon>
        <taxon>Caulobacteraceae</taxon>
        <taxon>Brevundimonas</taxon>
    </lineage>
</organism>
<dbReference type="OrthoDB" id="7267156at2"/>
<keyword evidence="3" id="KW-1185">Reference proteome</keyword>
<name>A0A172Y697_9CAUL</name>
<protein>
    <submittedName>
        <fullName evidence="2">TspO protein</fullName>
    </submittedName>
</protein>
<dbReference type="AlphaFoldDB" id="A0A172Y697"/>
<keyword evidence="1" id="KW-1133">Transmembrane helix</keyword>
<reference evidence="2 3" key="1">
    <citation type="journal article" date="2014" name="Genome Announc.">
        <title>Genome Sequence of a Promising Hydrogen-Producing Facultative Anaerobic Bacterium, Brevundimonas naejangsanensis Strain B1.</title>
        <authorList>
            <person name="Su H."/>
            <person name="Zhang T."/>
            <person name="Bao M."/>
            <person name="Jiang Y."/>
            <person name="Wang Y."/>
            <person name="Tan T."/>
        </authorList>
    </citation>
    <scope>NUCLEOTIDE SEQUENCE [LARGE SCALE GENOMIC DNA]</scope>
    <source>
        <strain evidence="2 3">B1</strain>
    </source>
</reference>
<dbReference type="RefSeq" id="WP_025978198.1">
    <property type="nucleotide sequence ID" value="NZ_CP015614.1"/>
</dbReference>
<dbReference type="Proteomes" id="UP000077603">
    <property type="component" value="Chromosome"/>
</dbReference>
<feature type="transmembrane region" description="Helical" evidence="1">
    <location>
        <begin position="73"/>
        <end position="95"/>
    </location>
</feature>
<dbReference type="eggNOG" id="ENOG5033SX4">
    <property type="taxonomic scope" value="Bacteria"/>
</dbReference>
<proteinExistence type="predicted"/>
<accession>A0A172Y697</accession>
<evidence type="ECO:0000313" key="2">
    <source>
        <dbReference type="EMBL" id="ANF54744.1"/>
    </source>
</evidence>
<dbReference type="KEGG" id="bne:DA69_08340"/>
<feature type="transmembrane region" description="Helical" evidence="1">
    <location>
        <begin position="29"/>
        <end position="52"/>
    </location>
</feature>
<dbReference type="EMBL" id="CP015614">
    <property type="protein sequence ID" value="ANF54744.1"/>
    <property type="molecule type" value="Genomic_DNA"/>
</dbReference>
<keyword evidence="1" id="KW-0472">Membrane</keyword>
<keyword evidence="1" id="KW-0812">Transmembrane</keyword>
<feature type="transmembrane region" description="Helical" evidence="1">
    <location>
        <begin position="107"/>
        <end position="123"/>
    </location>
</feature>
<evidence type="ECO:0000256" key="1">
    <source>
        <dbReference type="SAM" id="Phobius"/>
    </source>
</evidence>
<evidence type="ECO:0000313" key="3">
    <source>
        <dbReference type="Proteomes" id="UP000077603"/>
    </source>
</evidence>